<reference evidence="2 3" key="1">
    <citation type="submission" date="2019-03" db="EMBL/GenBank/DDBJ databases">
        <title>Sapientia aquatica gen. nov., sp. nov., isolated from a crater lake.</title>
        <authorList>
            <person name="Felfoldi T."/>
            <person name="Szabo A."/>
            <person name="Toth E."/>
            <person name="Schumann P."/>
            <person name="Keki Z."/>
            <person name="Marialigeti K."/>
            <person name="Mathe I."/>
        </authorList>
    </citation>
    <scope>NUCLEOTIDE SEQUENCE [LARGE SCALE GENOMIC DNA]</scope>
    <source>
        <strain evidence="2 3">SA-152</strain>
    </source>
</reference>
<dbReference type="EMBL" id="SMYL01000001">
    <property type="protein sequence ID" value="TDK68133.1"/>
    <property type="molecule type" value="Genomic_DNA"/>
</dbReference>
<sequence>MWTLIKRKISFWQHPAPSKTELILDRRRIYTLPNKTGFVYAALLLTIFISSINYSLSLGYALNFILVSSGWLGINFTYRNLSGLGLSASPSNSVFAGELAHFNIHVANYTKRFRYAIQIGFTNSAMQFFDVAPNSNHNLSLASKALQRGWMTCPRIRIETTFPFGLLTAWSYWQTAQQILIYPSPEKHPPPLPYASDGGSGIEHIAGQEEFSGVRNYQAGDSLKQLAWRQMARQSSDDNQVLLSKNFEGGERQVCVLDFAALPNHLGVEEKLSRLCAWIIKAEQDQVRYSLKIEHTHLAQNSGDDHQQACLKTLALYGLSNLQNTPLGAHQS</sequence>
<keyword evidence="1" id="KW-0812">Transmembrane</keyword>
<keyword evidence="1" id="KW-1133">Transmembrane helix</keyword>
<keyword evidence="3" id="KW-1185">Reference proteome</keyword>
<feature type="transmembrane region" description="Helical" evidence="1">
    <location>
        <begin position="37"/>
        <end position="54"/>
    </location>
</feature>
<organism evidence="2 3">
    <name type="scientific">Sapientia aquatica</name>
    <dbReference type="NCBI Taxonomy" id="1549640"/>
    <lineage>
        <taxon>Bacteria</taxon>
        <taxon>Pseudomonadati</taxon>
        <taxon>Pseudomonadota</taxon>
        <taxon>Betaproteobacteria</taxon>
        <taxon>Burkholderiales</taxon>
        <taxon>Oxalobacteraceae</taxon>
        <taxon>Sapientia</taxon>
    </lineage>
</organism>
<accession>A0A4R5W5T6</accession>
<proteinExistence type="predicted"/>
<evidence type="ECO:0000313" key="2">
    <source>
        <dbReference type="EMBL" id="TDK68133.1"/>
    </source>
</evidence>
<dbReference type="PANTHER" id="PTHR34351">
    <property type="entry name" value="SLR1927 PROTEIN-RELATED"/>
    <property type="match status" value="1"/>
</dbReference>
<name>A0A4R5W5T6_9BURK</name>
<keyword evidence="1" id="KW-0472">Membrane</keyword>
<dbReference type="RefSeq" id="WP_133324498.1">
    <property type="nucleotide sequence ID" value="NZ_SMYL01000001.1"/>
</dbReference>
<dbReference type="AlphaFoldDB" id="A0A4R5W5T6"/>
<dbReference type="PANTHER" id="PTHR34351:SF1">
    <property type="entry name" value="SLR1927 PROTEIN"/>
    <property type="match status" value="1"/>
</dbReference>
<dbReference type="OrthoDB" id="5298497at2"/>
<evidence type="ECO:0000313" key="3">
    <source>
        <dbReference type="Proteomes" id="UP000294829"/>
    </source>
</evidence>
<comment type="caution">
    <text evidence="2">The sequence shown here is derived from an EMBL/GenBank/DDBJ whole genome shotgun (WGS) entry which is preliminary data.</text>
</comment>
<evidence type="ECO:0000256" key="1">
    <source>
        <dbReference type="SAM" id="Phobius"/>
    </source>
</evidence>
<dbReference type="Proteomes" id="UP000294829">
    <property type="component" value="Unassembled WGS sequence"/>
</dbReference>
<gene>
    <name evidence="2" type="ORF">E2I14_00865</name>
</gene>
<protein>
    <submittedName>
        <fullName evidence="2">DUF58 domain-containing protein</fullName>
    </submittedName>
</protein>